<keyword evidence="5 13" id="KW-0479">Metal-binding</keyword>
<dbReference type="InterPro" id="IPR006172">
    <property type="entry name" value="DNA-dir_DNA_pol_B"/>
</dbReference>
<dbReference type="InterPro" id="IPR025687">
    <property type="entry name" value="Znf-C4pol"/>
</dbReference>
<dbReference type="Proteomes" id="UP001195914">
    <property type="component" value="Unassembled WGS sequence"/>
</dbReference>
<evidence type="ECO:0000256" key="8">
    <source>
        <dbReference type="ARBA" id="ARBA00022932"/>
    </source>
</evidence>
<dbReference type="Pfam" id="PF24065">
    <property type="entry name" value="REV3_N"/>
    <property type="match status" value="1"/>
</dbReference>
<evidence type="ECO:0000256" key="9">
    <source>
        <dbReference type="ARBA" id="ARBA00023004"/>
    </source>
</evidence>
<evidence type="ECO:0000256" key="14">
    <source>
        <dbReference type="SAM" id="MobiDB-lite"/>
    </source>
</evidence>
<comment type="similarity">
    <text evidence="2 13">Belongs to the DNA polymerase type-B family.</text>
</comment>
<keyword evidence="7 13" id="KW-0862">Zinc</keyword>
<keyword evidence="4 13" id="KW-0548">Nucleotidyltransferase</keyword>
<keyword evidence="3 13" id="KW-0808">Transferase</keyword>
<feature type="domain" description="DNA polymerase zeta catalytic subunit N-terminal" evidence="19">
    <location>
        <begin position="15"/>
        <end position="65"/>
    </location>
</feature>
<dbReference type="Pfam" id="PF24055">
    <property type="entry name" value="POL3_N"/>
    <property type="match status" value="1"/>
</dbReference>
<comment type="cofactor">
    <cofactor evidence="1 13">
        <name>[4Fe-4S] cluster</name>
        <dbReference type="ChEBI" id="CHEBI:49883"/>
    </cofactor>
</comment>
<keyword evidence="8 13" id="KW-0239">DNA-directed DNA polymerase</keyword>
<dbReference type="InterPro" id="IPR056435">
    <property type="entry name" value="DPOD/Z_N"/>
</dbReference>
<evidence type="ECO:0000256" key="5">
    <source>
        <dbReference type="ARBA" id="ARBA00022723"/>
    </source>
</evidence>
<feature type="domain" description="DNA polymerase delta/zeta catalytic subunit N-terminal" evidence="18">
    <location>
        <begin position="176"/>
        <end position="217"/>
    </location>
</feature>
<keyword evidence="13" id="KW-0863">Zinc-finger</keyword>
<dbReference type="GO" id="GO:0042276">
    <property type="term" value="P:error-prone translesion synthesis"/>
    <property type="evidence" value="ECO:0007669"/>
    <property type="project" value="TreeGrafter"/>
</dbReference>
<evidence type="ECO:0000256" key="13">
    <source>
        <dbReference type="RuleBase" id="RU000442"/>
    </source>
</evidence>
<evidence type="ECO:0000313" key="21">
    <source>
        <dbReference type="Proteomes" id="UP001195914"/>
    </source>
</evidence>
<evidence type="ECO:0000256" key="11">
    <source>
        <dbReference type="ARBA" id="ARBA00023204"/>
    </source>
</evidence>
<evidence type="ECO:0000256" key="7">
    <source>
        <dbReference type="ARBA" id="ARBA00022833"/>
    </source>
</evidence>
<proteinExistence type="inferred from homology"/>
<keyword evidence="13" id="KW-0235">DNA replication</keyword>
<evidence type="ECO:0000259" key="16">
    <source>
        <dbReference type="Pfam" id="PF03104"/>
    </source>
</evidence>
<evidence type="ECO:0000256" key="10">
    <source>
        <dbReference type="ARBA" id="ARBA00023014"/>
    </source>
</evidence>
<dbReference type="SMART" id="SM00486">
    <property type="entry name" value="POLBc"/>
    <property type="match status" value="1"/>
</dbReference>
<dbReference type="InterPro" id="IPR012337">
    <property type="entry name" value="RNaseH-like_sf"/>
</dbReference>
<protein>
    <recommendedName>
        <fullName evidence="13">DNA polymerase</fullName>
        <ecNumber evidence="13">2.7.7.7</ecNumber>
    </recommendedName>
</protein>
<dbReference type="Pfam" id="PF03104">
    <property type="entry name" value="DNA_pol_B_exo1"/>
    <property type="match status" value="1"/>
</dbReference>
<reference evidence="20" key="1">
    <citation type="journal article" date="2014" name="Nucleic Acids Res.">
        <title>The evolutionary dynamics of variant antigen genes in Babesia reveal a history of genomic innovation underlying host-parasite interaction.</title>
        <authorList>
            <person name="Jackson A.P."/>
            <person name="Otto T.D."/>
            <person name="Darby A."/>
            <person name="Ramaprasad A."/>
            <person name="Xia D."/>
            <person name="Echaide I.E."/>
            <person name="Farber M."/>
            <person name="Gahlot S."/>
            <person name="Gamble J."/>
            <person name="Gupta D."/>
            <person name="Gupta Y."/>
            <person name="Jackson L."/>
            <person name="Malandrin L."/>
            <person name="Malas T.B."/>
            <person name="Moussa E."/>
            <person name="Nair M."/>
            <person name="Reid A.J."/>
            <person name="Sanders M."/>
            <person name="Sharma J."/>
            <person name="Tracey A."/>
            <person name="Quail M.A."/>
            <person name="Weir W."/>
            <person name="Wastling J.M."/>
            <person name="Hall N."/>
            <person name="Willadsen P."/>
            <person name="Lingelbach K."/>
            <person name="Shiels B."/>
            <person name="Tait A."/>
            <person name="Berriman M."/>
            <person name="Allred D.R."/>
            <person name="Pain A."/>
        </authorList>
    </citation>
    <scope>NUCLEOTIDE SEQUENCE</scope>
    <source>
        <strain evidence="20">1802A</strain>
    </source>
</reference>
<feature type="domain" description="DNA-directed DNA polymerase family B exonuclease" evidence="16">
    <location>
        <begin position="663"/>
        <end position="805"/>
    </location>
</feature>
<evidence type="ECO:0000259" key="18">
    <source>
        <dbReference type="Pfam" id="PF24055"/>
    </source>
</evidence>
<dbReference type="GO" id="GO:0003677">
    <property type="term" value="F:DNA binding"/>
    <property type="evidence" value="ECO:0007669"/>
    <property type="project" value="UniProtKB-KW"/>
</dbReference>
<dbReference type="InterPro" id="IPR017964">
    <property type="entry name" value="DNA-dir_DNA_pol_B_CS"/>
</dbReference>
<dbReference type="Gene3D" id="3.30.420.10">
    <property type="entry name" value="Ribonuclease H-like superfamily/Ribonuclease H"/>
    <property type="match status" value="2"/>
</dbReference>
<dbReference type="GO" id="GO:0000724">
    <property type="term" value="P:double-strand break repair via homologous recombination"/>
    <property type="evidence" value="ECO:0007669"/>
    <property type="project" value="TreeGrafter"/>
</dbReference>
<evidence type="ECO:0000256" key="2">
    <source>
        <dbReference type="ARBA" id="ARBA00005755"/>
    </source>
</evidence>
<keyword evidence="13" id="KW-0004">4Fe-4S</keyword>
<evidence type="ECO:0000313" key="20">
    <source>
        <dbReference type="EMBL" id="KAK1937698.1"/>
    </source>
</evidence>
<dbReference type="Gene3D" id="3.30.342.10">
    <property type="entry name" value="DNA Polymerase, chain B, domain 1"/>
    <property type="match status" value="2"/>
</dbReference>
<gene>
    <name evidence="20" type="ORF">X943_003972</name>
</gene>
<comment type="caution">
    <text evidence="20">The sequence shown here is derived from an EMBL/GenBank/DDBJ whole genome shotgun (WGS) entry which is preliminary data.</text>
</comment>
<sequence length="1634" mass="184040">MDDYMEFLSVNARVAVELVFFDYVMSKPTEFDPHISSAGLPVHEVPTIRVFGSTLCGQQVCLHIHGYLPYFYLPVPDNVDSTALASRVHRTLEIVARKYLRWKKKLRKRTRPSRAKDYKTSKDKSCNTPGHTPSSAYTNRQTTSDSNVEPSVFSYKSCSTRSRMLSQSAHRINFLRRRKAEHSAHIHRVDVVEHVNFYGYHTKPRKFLKVYHYNPVLTKYLAGYTFHTGIGKHKLQPYEVHISYLMHFLSDYNVRGMEYLFLSSAIKMRGPLPLHPRCFIQSHPLWQRVMDESRKSPIYGQYMVLKPIVRDSPSVFLSKHIKRSTCELEIDAHVATILNVVELNDGLIHGTQEFTQGSFAVGGYMCSTNRFFQKWDEQCVGLHKASISSFTSCGSDTMSFVSADTLRQFYTYLHKHAQQLDKLKIEVASSTLKQLLSKLDKNANQSLGEAKEKSAIIETISFDPSILHTMEDHAYGEMDAQLYAYRYIIPPPKIDDCANEAVDGCVDVESSNSVGASSTLITCSDTPNNKPSAGAPGEVASIKSDIPSHDDVKDGNVSIDASGPSGIIPDVDNFESGIVIDVITDIELNHIHPDPQRHAIRAVVYTLRDHRLQPNFDKIGIPYADVQGAIVLDPNGGYVNFPKQVNIPEYKKWALIQSHDPNFNDIERSIYSGKYTDVSFVSSEIQLLECLRNLILRFDPNIIYGYDLARSSLGYISQRAAFLGMVGFMESISRIAPRVRGHASKSTTSVTDTSTLLTHQHSKLKKNHLKENTIQPLLCVGRLIFDLMDVALRELNLSELSLENIVYNQFGYIMPSYHMNTIHMWLTTKVCLSRHLSEVNKAAAEEGATSCANLARSVYAETDMPYLRTSVPFNGVLCSKGNAMDCIISPHVFRCIRHALLRNYAVIATFDKLMYLQKYITFSRLYGIDLKSTIVRGSQYHVESILVRFTKSFKYILPSPTERQVHEQRPSAAIPIVMQPISGLHVAPVAVLDFQSLYSCIAIAYNICYSTCLGLLSEHQSKSNTVKLGVMTYHPENGVFRDILSKSIDTSVFNGLLCYMAYDVRVERSIGAHIMPNGVMFVDKHIREGILPMMLKSVLYSRRRIKAALSRDAVDDMTMQQWHHEQHGLKMISNLSVGLTASGFSGRMPCSDLAESVVSIARALILFCTELVHDNFDAQVIYGDTDSIFIKFPGKTVAEAQELAHIIADTINSAIPEPIKILPHKVYCPCLLVSKKRYVGLLHANGKVTFDDKGIETMRVSECHATRSILKTSLESIFKTLTFDQAYDEILRIFRSVGSVYTPQDFIIYRQIRLGTYREDITGQMNTLPAAAIVAKYKMHKHYGNRILENEYIPHVFSLSRVDENRGIKESAVFPNEISGIFKATDYVKEIGHRTLPQNSVAHILEQIRRAQPLRGIDVAYYLKKQVLPPLKRMLQPLDLDSNFSIIQEVVKKLAAMPTTLGERVDRTTRPNSRTEDIWVYTGALTRCVGCGTPCKVKLGKPPSDKGDQYPNDDTCQDAADALQHGSVCNVPPQDTTLSFDFTSGMKHQVIICCECKRHPKQTLLTVINELHALEATISAIHNICLNCTGSPVGSASCQNAWHCEVYFKRISYKKAFSRALKEYRGLLTLAYTE</sequence>
<accession>A0AAD9GGH0</accession>
<dbReference type="Pfam" id="PF14260">
    <property type="entry name" value="zf-C4pol"/>
    <property type="match status" value="1"/>
</dbReference>
<keyword evidence="21" id="KW-1185">Reference proteome</keyword>
<comment type="catalytic activity">
    <reaction evidence="12 13">
        <text>DNA(n) + a 2'-deoxyribonucleoside 5'-triphosphate = DNA(n+1) + diphosphate</text>
        <dbReference type="Rhea" id="RHEA:22508"/>
        <dbReference type="Rhea" id="RHEA-COMP:17339"/>
        <dbReference type="Rhea" id="RHEA-COMP:17340"/>
        <dbReference type="ChEBI" id="CHEBI:33019"/>
        <dbReference type="ChEBI" id="CHEBI:61560"/>
        <dbReference type="ChEBI" id="CHEBI:173112"/>
        <dbReference type="EC" id="2.7.7.7"/>
    </reaction>
</comment>
<dbReference type="InterPro" id="IPR023211">
    <property type="entry name" value="DNA_pol_palm_dom_sf"/>
</dbReference>
<evidence type="ECO:0000256" key="1">
    <source>
        <dbReference type="ARBA" id="ARBA00001966"/>
    </source>
</evidence>
<dbReference type="InterPro" id="IPR006133">
    <property type="entry name" value="DNA-dir_DNA_pol_B_exonuc"/>
</dbReference>
<dbReference type="GO" id="GO:0003887">
    <property type="term" value="F:DNA-directed DNA polymerase activity"/>
    <property type="evidence" value="ECO:0007669"/>
    <property type="project" value="UniProtKB-KW"/>
</dbReference>
<dbReference type="GO" id="GO:0008270">
    <property type="term" value="F:zinc ion binding"/>
    <property type="evidence" value="ECO:0007669"/>
    <property type="project" value="UniProtKB-KW"/>
</dbReference>
<feature type="region of interest" description="Disordered" evidence="14">
    <location>
        <begin position="106"/>
        <end position="150"/>
    </location>
</feature>
<dbReference type="InterPro" id="IPR042087">
    <property type="entry name" value="DNA_pol_B_thumb"/>
</dbReference>
<feature type="domain" description="C4-type zinc-finger of DNA polymerase delta" evidence="17">
    <location>
        <begin position="1549"/>
        <end position="1610"/>
    </location>
</feature>
<comment type="subcellular location">
    <subcellularLocation>
        <location evidence="13">Nucleus</location>
    </subcellularLocation>
</comment>
<keyword evidence="13" id="KW-0238">DNA-binding</keyword>
<dbReference type="EMBL" id="JAHBMH010000033">
    <property type="protein sequence ID" value="KAK1937698.1"/>
    <property type="molecule type" value="Genomic_DNA"/>
</dbReference>
<evidence type="ECO:0000259" key="15">
    <source>
        <dbReference type="Pfam" id="PF00136"/>
    </source>
</evidence>
<evidence type="ECO:0000256" key="6">
    <source>
        <dbReference type="ARBA" id="ARBA00022763"/>
    </source>
</evidence>
<dbReference type="InterPro" id="IPR030559">
    <property type="entry name" value="PolZ_Rev3"/>
</dbReference>
<dbReference type="GO" id="GO:0051539">
    <property type="term" value="F:4 iron, 4 sulfur cluster binding"/>
    <property type="evidence" value="ECO:0007669"/>
    <property type="project" value="UniProtKB-KW"/>
</dbReference>
<dbReference type="PANTHER" id="PTHR45812">
    <property type="entry name" value="DNA POLYMERASE ZETA CATALYTIC SUBUNIT"/>
    <property type="match status" value="1"/>
</dbReference>
<dbReference type="PANTHER" id="PTHR45812:SF1">
    <property type="entry name" value="DNA POLYMERASE ZETA CATALYTIC SUBUNIT"/>
    <property type="match status" value="1"/>
</dbReference>
<feature type="compositionally biased region" description="Basic and acidic residues" evidence="14">
    <location>
        <begin position="114"/>
        <end position="125"/>
    </location>
</feature>
<dbReference type="InterPro" id="IPR006134">
    <property type="entry name" value="DNA-dir_DNA_pol_B_multi_dom"/>
</dbReference>
<evidence type="ECO:0000256" key="3">
    <source>
        <dbReference type="ARBA" id="ARBA00022679"/>
    </source>
</evidence>
<dbReference type="Gene3D" id="3.90.1600.10">
    <property type="entry name" value="Palm domain of DNA polymerase"/>
    <property type="match status" value="1"/>
</dbReference>
<dbReference type="InterPro" id="IPR043502">
    <property type="entry name" value="DNA/RNA_pol_sf"/>
</dbReference>
<evidence type="ECO:0000256" key="12">
    <source>
        <dbReference type="ARBA" id="ARBA00049244"/>
    </source>
</evidence>
<evidence type="ECO:0000256" key="4">
    <source>
        <dbReference type="ARBA" id="ARBA00022695"/>
    </source>
</evidence>
<dbReference type="Pfam" id="PF00136">
    <property type="entry name" value="DNA_pol_B"/>
    <property type="match status" value="1"/>
</dbReference>
<dbReference type="GO" id="GO:0005634">
    <property type="term" value="C:nucleus"/>
    <property type="evidence" value="ECO:0007669"/>
    <property type="project" value="UniProtKB-SubCell"/>
</dbReference>
<keyword evidence="10 13" id="KW-0411">Iron-sulfur</keyword>
<keyword evidence="11" id="KW-0234">DNA repair</keyword>
<dbReference type="Gene3D" id="1.10.132.60">
    <property type="entry name" value="DNA polymerase family B, C-terminal domain"/>
    <property type="match status" value="1"/>
</dbReference>
<dbReference type="GO" id="GO:0000166">
    <property type="term" value="F:nucleotide binding"/>
    <property type="evidence" value="ECO:0007669"/>
    <property type="project" value="InterPro"/>
</dbReference>
<evidence type="ECO:0000259" key="19">
    <source>
        <dbReference type="Pfam" id="PF24065"/>
    </source>
</evidence>
<dbReference type="InterPro" id="IPR056447">
    <property type="entry name" value="REV3_N"/>
</dbReference>
<dbReference type="PROSITE" id="PS00116">
    <property type="entry name" value="DNA_POLYMERASE_B"/>
    <property type="match status" value="1"/>
</dbReference>
<keyword evidence="13" id="KW-0539">Nucleus</keyword>
<dbReference type="SUPFAM" id="SSF56672">
    <property type="entry name" value="DNA/RNA polymerases"/>
    <property type="match status" value="1"/>
</dbReference>
<dbReference type="EC" id="2.7.7.7" evidence="13"/>
<feature type="compositionally biased region" description="Polar residues" evidence="14">
    <location>
        <begin position="126"/>
        <end position="150"/>
    </location>
</feature>
<organism evidence="20 21">
    <name type="scientific">Babesia divergens</name>
    <dbReference type="NCBI Taxonomy" id="32595"/>
    <lineage>
        <taxon>Eukaryota</taxon>
        <taxon>Sar</taxon>
        <taxon>Alveolata</taxon>
        <taxon>Apicomplexa</taxon>
        <taxon>Aconoidasida</taxon>
        <taxon>Piroplasmida</taxon>
        <taxon>Babesiidae</taxon>
        <taxon>Babesia</taxon>
    </lineage>
</organism>
<keyword evidence="6" id="KW-0227">DNA damage</keyword>
<dbReference type="InterPro" id="IPR036397">
    <property type="entry name" value="RNaseH_sf"/>
</dbReference>
<dbReference type="GO" id="GO:0006260">
    <property type="term" value="P:DNA replication"/>
    <property type="evidence" value="ECO:0007669"/>
    <property type="project" value="UniProtKB-KW"/>
</dbReference>
<name>A0AAD9GGH0_BABDI</name>
<evidence type="ECO:0000259" key="17">
    <source>
        <dbReference type="Pfam" id="PF14260"/>
    </source>
</evidence>
<dbReference type="SUPFAM" id="SSF53098">
    <property type="entry name" value="Ribonuclease H-like"/>
    <property type="match status" value="1"/>
</dbReference>
<dbReference type="GO" id="GO:0016035">
    <property type="term" value="C:zeta DNA polymerase complex"/>
    <property type="evidence" value="ECO:0007669"/>
    <property type="project" value="InterPro"/>
</dbReference>
<reference evidence="20" key="2">
    <citation type="submission" date="2021-05" db="EMBL/GenBank/DDBJ databases">
        <authorList>
            <person name="Pain A."/>
        </authorList>
    </citation>
    <scope>NUCLEOTIDE SEQUENCE</scope>
    <source>
        <strain evidence="20">1802A</strain>
    </source>
</reference>
<feature type="domain" description="DNA-directed DNA polymerase family B multifunctional" evidence="15">
    <location>
        <begin position="929"/>
        <end position="1437"/>
    </location>
</feature>
<keyword evidence="9 13" id="KW-0408">Iron</keyword>